<dbReference type="EMBL" id="MU007030">
    <property type="protein sequence ID" value="KAF2431705.1"/>
    <property type="molecule type" value="Genomic_DNA"/>
</dbReference>
<keyword evidence="4" id="KW-1185">Reference proteome</keyword>
<organism evidence="3 4">
    <name type="scientific">Tothia fuscella</name>
    <dbReference type="NCBI Taxonomy" id="1048955"/>
    <lineage>
        <taxon>Eukaryota</taxon>
        <taxon>Fungi</taxon>
        <taxon>Dikarya</taxon>
        <taxon>Ascomycota</taxon>
        <taxon>Pezizomycotina</taxon>
        <taxon>Dothideomycetes</taxon>
        <taxon>Pleosporomycetidae</taxon>
        <taxon>Venturiales</taxon>
        <taxon>Cylindrosympodiaceae</taxon>
        <taxon>Tothia</taxon>
    </lineage>
</organism>
<protein>
    <submittedName>
        <fullName evidence="3">Alpha/beta-hydrolase</fullName>
    </submittedName>
</protein>
<comment type="caution">
    <text evidence="3">The sequence shown here is derived from an EMBL/GenBank/DDBJ whole genome shotgun (WGS) entry which is preliminary data.</text>
</comment>
<evidence type="ECO:0000313" key="3">
    <source>
        <dbReference type="EMBL" id="KAF2431705.1"/>
    </source>
</evidence>
<evidence type="ECO:0000313" key="4">
    <source>
        <dbReference type="Proteomes" id="UP000800235"/>
    </source>
</evidence>
<dbReference type="Gene3D" id="3.40.50.1820">
    <property type="entry name" value="alpha/beta hydrolase"/>
    <property type="match status" value="1"/>
</dbReference>
<dbReference type="Pfam" id="PF02230">
    <property type="entry name" value="Abhydrolase_2"/>
    <property type="match status" value="1"/>
</dbReference>
<accession>A0A9P4TZJ0</accession>
<proteinExistence type="inferred from homology"/>
<dbReference type="GO" id="GO:0008474">
    <property type="term" value="F:palmitoyl-(protein) hydrolase activity"/>
    <property type="evidence" value="ECO:0007669"/>
    <property type="project" value="TreeGrafter"/>
</dbReference>
<dbReference type="InterPro" id="IPR029058">
    <property type="entry name" value="AB_hydrolase_fold"/>
</dbReference>
<dbReference type="InterPro" id="IPR050565">
    <property type="entry name" value="LYPA1-2/EST-like"/>
</dbReference>
<reference evidence="3" key="1">
    <citation type="journal article" date="2020" name="Stud. Mycol.">
        <title>101 Dothideomycetes genomes: a test case for predicting lifestyles and emergence of pathogens.</title>
        <authorList>
            <person name="Haridas S."/>
            <person name="Albert R."/>
            <person name="Binder M."/>
            <person name="Bloem J."/>
            <person name="Labutti K."/>
            <person name="Salamov A."/>
            <person name="Andreopoulos B."/>
            <person name="Baker S."/>
            <person name="Barry K."/>
            <person name="Bills G."/>
            <person name="Bluhm B."/>
            <person name="Cannon C."/>
            <person name="Castanera R."/>
            <person name="Culley D."/>
            <person name="Daum C."/>
            <person name="Ezra D."/>
            <person name="Gonzalez J."/>
            <person name="Henrissat B."/>
            <person name="Kuo A."/>
            <person name="Liang C."/>
            <person name="Lipzen A."/>
            <person name="Lutzoni F."/>
            <person name="Magnuson J."/>
            <person name="Mondo S."/>
            <person name="Nolan M."/>
            <person name="Ohm R."/>
            <person name="Pangilinan J."/>
            <person name="Park H.-J."/>
            <person name="Ramirez L."/>
            <person name="Alfaro M."/>
            <person name="Sun H."/>
            <person name="Tritt A."/>
            <person name="Yoshinaga Y."/>
            <person name="Zwiers L.-H."/>
            <person name="Turgeon B."/>
            <person name="Goodwin S."/>
            <person name="Spatafora J."/>
            <person name="Crous P."/>
            <person name="Grigoriev I."/>
        </authorList>
    </citation>
    <scope>NUCLEOTIDE SEQUENCE</scope>
    <source>
        <strain evidence="3">CBS 130266</strain>
    </source>
</reference>
<gene>
    <name evidence="3" type="ORF">EJ08DRAFT_631767</name>
</gene>
<dbReference type="PANTHER" id="PTHR10655:SF63">
    <property type="entry name" value="PHOSPHOLIPASE_CARBOXYLESTERASE_THIOESTERASE DOMAIN-CONTAINING PROTEIN"/>
    <property type="match status" value="1"/>
</dbReference>
<dbReference type="AlphaFoldDB" id="A0A9P4TZJ0"/>
<sequence>MSQTHSIHIVAPTKPHPHTIILLHGRDSTAQEFSSELFESQASDDRTLPEIFPSVKWGFPTSKLRMSQRFQTGLSQWFDIWSLEDPQEKLELQVEELKESVEFIKSVVKEEVKIVGVENVILGGTSQGCATAIHALFHGNMKLGGFIDSAKNSLQLDEQILAPFKNTTARNPASATPMFLGHCIDDEVISIKHGRALEQALKGLGMEVQWREYEDDGHWLNEPEGVDDMAVFLEKIIG</sequence>
<evidence type="ECO:0000256" key="1">
    <source>
        <dbReference type="ARBA" id="ARBA00006499"/>
    </source>
</evidence>
<comment type="similarity">
    <text evidence="1">Belongs to the AB hydrolase superfamily. AB hydrolase 2 family.</text>
</comment>
<dbReference type="GO" id="GO:0052689">
    <property type="term" value="F:carboxylic ester hydrolase activity"/>
    <property type="evidence" value="ECO:0007669"/>
    <property type="project" value="TreeGrafter"/>
</dbReference>
<dbReference type="Proteomes" id="UP000800235">
    <property type="component" value="Unassembled WGS sequence"/>
</dbReference>
<feature type="domain" description="Phospholipase/carboxylesterase/thioesterase" evidence="2">
    <location>
        <begin position="8"/>
        <end position="236"/>
    </location>
</feature>
<dbReference type="SUPFAM" id="SSF53474">
    <property type="entry name" value="alpha/beta-Hydrolases"/>
    <property type="match status" value="1"/>
</dbReference>
<evidence type="ECO:0000259" key="2">
    <source>
        <dbReference type="Pfam" id="PF02230"/>
    </source>
</evidence>
<dbReference type="OrthoDB" id="2418081at2759"/>
<dbReference type="InterPro" id="IPR003140">
    <property type="entry name" value="PLipase/COase/thioEstase"/>
</dbReference>
<dbReference type="GO" id="GO:0005737">
    <property type="term" value="C:cytoplasm"/>
    <property type="evidence" value="ECO:0007669"/>
    <property type="project" value="TreeGrafter"/>
</dbReference>
<dbReference type="PANTHER" id="PTHR10655">
    <property type="entry name" value="LYSOPHOSPHOLIPASE-RELATED"/>
    <property type="match status" value="1"/>
</dbReference>
<name>A0A9P4TZJ0_9PEZI</name>